<dbReference type="EMBL" id="JARKIE010000078">
    <property type="protein sequence ID" value="KAJ7688599.1"/>
    <property type="molecule type" value="Genomic_DNA"/>
</dbReference>
<sequence>MSAVSFEETVQSKAGILAPPEIICIIFQLVLPRYEDNASDFCRLRGGLVSVCRYWALMLGIQSVIYGDSALWSMMSISLCVSPEAVRLASTLALSRDLRIKLCFKSPSMDSRKKQSQAEQFIDSLFTIIGPTLPRWKSFAFSCRHPTIFERVNHHCAVHPPRVNIFAILEYSG</sequence>
<name>A0AAD7DDA9_MYCRO</name>
<keyword evidence="2" id="KW-1185">Reference proteome</keyword>
<proteinExistence type="predicted"/>
<evidence type="ECO:0000313" key="2">
    <source>
        <dbReference type="Proteomes" id="UP001221757"/>
    </source>
</evidence>
<comment type="caution">
    <text evidence="1">The sequence shown here is derived from an EMBL/GenBank/DDBJ whole genome shotgun (WGS) entry which is preliminary data.</text>
</comment>
<organism evidence="1 2">
    <name type="scientific">Mycena rosella</name>
    <name type="common">Pink bonnet</name>
    <name type="synonym">Agaricus rosellus</name>
    <dbReference type="NCBI Taxonomy" id="1033263"/>
    <lineage>
        <taxon>Eukaryota</taxon>
        <taxon>Fungi</taxon>
        <taxon>Dikarya</taxon>
        <taxon>Basidiomycota</taxon>
        <taxon>Agaricomycotina</taxon>
        <taxon>Agaricomycetes</taxon>
        <taxon>Agaricomycetidae</taxon>
        <taxon>Agaricales</taxon>
        <taxon>Marasmiineae</taxon>
        <taxon>Mycenaceae</taxon>
        <taxon>Mycena</taxon>
    </lineage>
</organism>
<dbReference type="Proteomes" id="UP001221757">
    <property type="component" value="Unassembled WGS sequence"/>
</dbReference>
<gene>
    <name evidence="1" type="ORF">B0H17DRAFT_1135566</name>
</gene>
<protein>
    <submittedName>
        <fullName evidence="1">Uncharacterized protein</fullName>
    </submittedName>
</protein>
<reference evidence="1" key="1">
    <citation type="submission" date="2023-03" db="EMBL/GenBank/DDBJ databases">
        <title>Massive genome expansion in bonnet fungi (Mycena s.s.) driven by repeated elements and novel gene families across ecological guilds.</title>
        <authorList>
            <consortium name="Lawrence Berkeley National Laboratory"/>
            <person name="Harder C.B."/>
            <person name="Miyauchi S."/>
            <person name="Viragh M."/>
            <person name="Kuo A."/>
            <person name="Thoen E."/>
            <person name="Andreopoulos B."/>
            <person name="Lu D."/>
            <person name="Skrede I."/>
            <person name="Drula E."/>
            <person name="Henrissat B."/>
            <person name="Morin E."/>
            <person name="Kohler A."/>
            <person name="Barry K."/>
            <person name="LaButti K."/>
            <person name="Morin E."/>
            <person name="Salamov A."/>
            <person name="Lipzen A."/>
            <person name="Mereny Z."/>
            <person name="Hegedus B."/>
            <person name="Baldrian P."/>
            <person name="Stursova M."/>
            <person name="Weitz H."/>
            <person name="Taylor A."/>
            <person name="Grigoriev I.V."/>
            <person name="Nagy L.G."/>
            <person name="Martin F."/>
            <person name="Kauserud H."/>
        </authorList>
    </citation>
    <scope>NUCLEOTIDE SEQUENCE</scope>
    <source>
        <strain evidence="1">CBHHK067</strain>
    </source>
</reference>
<accession>A0AAD7DDA9</accession>
<evidence type="ECO:0000313" key="1">
    <source>
        <dbReference type="EMBL" id="KAJ7688599.1"/>
    </source>
</evidence>
<dbReference type="AlphaFoldDB" id="A0AAD7DDA9"/>